<reference evidence="2" key="1">
    <citation type="submission" date="2020-06" db="EMBL/GenBank/DDBJ databases">
        <authorList>
            <person name="Li T."/>
            <person name="Hu X."/>
            <person name="Zhang T."/>
            <person name="Song X."/>
            <person name="Zhang H."/>
            <person name="Dai N."/>
            <person name="Sheng W."/>
            <person name="Hou X."/>
            <person name="Wei L."/>
        </authorList>
    </citation>
    <scope>NUCLEOTIDE SEQUENCE</scope>
    <source>
        <strain evidence="2">KEN1</strain>
        <tissue evidence="2">Leaf</tissue>
    </source>
</reference>
<sequence length="92" mass="9947">MNGLEESLHELINILVQYEATIETSALSVLVGEDSTPKEKGKVAGCENRKKDETSCTASSTSSVPDTPLGGGKGKTKRVRQSRILNDVYIYC</sequence>
<comment type="caution">
    <text evidence="2">The sequence shown here is derived from an EMBL/GenBank/DDBJ whole genome shotgun (WGS) entry which is preliminary data.</text>
</comment>
<gene>
    <name evidence="2" type="ORF">Slati_0197500</name>
</gene>
<evidence type="ECO:0000313" key="2">
    <source>
        <dbReference type="EMBL" id="KAL0463099.1"/>
    </source>
</evidence>
<evidence type="ECO:0000256" key="1">
    <source>
        <dbReference type="SAM" id="MobiDB-lite"/>
    </source>
</evidence>
<reference evidence="2" key="2">
    <citation type="journal article" date="2024" name="Plant">
        <title>Genomic evolution and insights into agronomic trait innovations of Sesamum species.</title>
        <authorList>
            <person name="Miao H."/>
            <person name="Wang L."/>
            <person name="Qu L."/>
            <person name="Liu H."/>
            <person name="Sun Y."/>
            <person name="Le M."/>
            <person name="Wang Q."/>
            <person name="Wei S."/>
            <person name="Zheng Y."/>
            <person name="Lin W."/>
            <person name="Duan Y."/>
            <person name="Cao H."/>
            <person name="Xiong S."/>
            <person name="Wang X."/>
            <person name="Wei L."/>
            <person name="Li C."/>
            <person name="Ma Q."/>
            <person name="Ju M."/>
            <person name="Zhao R."/>
            <person name="Li G."/>
            <person name="Mu C."/>
            <person name="Tian Q."/>
            <person name="Mei H."/>
            <person name="Zhang T."/>
            <person name="Gao T."/>
            <person name="Zhang H."/>
        </authorList>
    </citation>
    <scope>NUCLEOTIDE SEQUENCE</scope>
    <source>
        <strain evidence="2">KEN1</strain>
    </source>
</reference>
<protein>
    <submittedName>
        <fullName evidence="2">Uncharacterized protein</fullName>
    </submittedName>
</protein>
<name>A0AAW2YBJ3_9LAMI</name>
<dbReference type="AlphaFoldDB" id="A0AAW2YBJ3"/>
<accession>A0AAW2YBJ3</accession>
<feature type="region of interest" description="Disordered" evidence="1">
    <location>
        <begin position="34"/>
        <end position="78"/>
    </location>
</feature>
<proteinExistence type="predicted"/>
<dbReference type="EMBL" id="JACGWN010000001">
    <property type="protein sequence ID" value="KAL0463099.1"/>
    <property type="molecule type" value="Genomic_DNA"/>
</dbReference>
<feature type="compositionally biased region" description="Polar residues" evidence="1">
    <location>
        <begin position="55"/>
        <end position="65"/>
    </location>
</feature>
<feature type="compositionally biased region" description="Basic and acidic residues" evidence="1">
    <location>
        <begin position="35"/>
        <end position="54"/>
    </location>
</feature>
<organism evidence="2">
    <name type="scientific">Sesamum latifolium</name>
    <dbReference type="NCBI Taxonomy" id="2727402"/>
    <lineage>
        <taxon>Eukaryota</taxon>
        <taxon>Viridiplantae</taxon>
        <taxon>Streptophyta</taxon>
        <taxon>Embryophyta</taxon>
        <taxon>Tracheophyta</taxon>
        <taxon>Spermatophyta</taxon>
        <taxon>Magnoliopsida</taxon>
        <taxon>eudicotyledons</taxon>
        <taxon>Gunneridae</taxon>
        <taxon>Pentapetalae</taxon>
        <taxon>asterids</taxon>
        <taxon>lamiids</taxon>
        <taxon>Lamiales</taxon>
        <taxon>Pedaliaceae</taxon>
        <taxon>Sesamum</taxon>
    </lineage>
</organism>